<dbReference type="Pfam" id="PF04149">
    <property type="entry name" value="DUF397"/>
    <property type="match status" value="1"/>
</dbReference>
<dbReference type="RefSeq" id="WP_425550765.1">
    <property type="nucleotide sequence ID" value="NZ_BAABHJ010000020.1"/>
</dbReference>
<protein>
    <recommendedName>
        <fullName evidence="1">DUF397 domain-containing protein</fullName>
    </recommendedName>
</protein>
<organism evidence="2 3">
    <name type="scientific">Actinoallomurus liliacearum</name>
    <dbReference type="NCBI Taxonomy" id="1080073"/>
    <lineage>
        <taxon>Bacteria</taxon>
        <taxon>Bacillati</taxon>
        <taxon>Actinomycetota</taxon>
        <taxon>Actinomycetes</taxon>
        <taxon>Streptosporangiales</taxon>
        <taxon>Thermomonosporaceae</taxon>
        <taxon>Actinoallomurus</taxon>
    </lineage>
</organism>
<reference evidence="3" key="1">
    <citation type="journal article" date="2019" name="Int. J. Syst. Evol. Microbiol.">
        <title>The Global Catalogue of Microorganisms (GCM) 10K type strain sequencing project: providing services to taxonomists for standard genome sequencing and annotation.</title>
        <authorList>
            <consortium name="The Broad Institute Genomics Platform"/>
            <consortium name="The Broad Institute Genome Sequencing Center for Infectious Disease"/>
            <person name="Wu L."/>
            <person name="Ma J."/>
        </authorList>
    </citation>
    <scope>NUCLEOTIDE SEQUENCE [LARGE SCALE GENOMIC DNA]</scope>
    <source>
        <strain evidence="3">JCM 17938</strain>
    </source>
</reference>
<evidence type="ECO:0000313" key="3">
    <source>
        <dbReference type="Proteomes" id="UP001500212"/>
    </source>
</evidence>
<comment type="caution">
    <text evidence="2">The sequence shown here is derived from an EMBL/GenBank/DDBJ whole genome shotgun (WGS) entry which is preliminary data.</text>
</comment>
<sequence>MKTLDASAIFWRKASFSTNTGGQCVEIAAMWRSHSTDLGGRRVEVAAVPQMAAGRED</sequence>
<dbReference type="Proteomes" id="UP001500212">
    <property type="component" value="Unassembled WGS sequence"/>
</dbReference>
<feature type="domain" description="DUF397" evidence="1">
    <location>
        <begin position="11"/>
        <end position="29"/>
    </location>
</feature>
<dbReference type="InterPro" id="IPR007278">
    <property type="entry name" value="DUF397"/>
</dbReference>
<evidence type="ECO:0000259" key="1">
    <source>
        <dbReference type="Pfam" id="PF04149"/>
    </source>
</evidence>
<accession>A0ABP8TNU2</accession>
<proteinExistence type="predicted"/>
<name>A0ABP8TNU2_9ACTN</name>
<gene>
    <name evidence="2" type="ORF">GCM10023195_53970</name>
</gene>
<evidence type="ECO:0000313" key="2">
    <source>
        <dbReference type="EMBL" id="GAA4612562.1"/>
    </source>
</evidence>
<keyword evidence="3" id="KW-1185">Reference proteome</keyword>
<dbReference type="EMBL" id="BAABHJ010000020">
    <property type="protein sequence ID" value="GAA4612562.1"/>
    <property type="molecule type" value="Genomic_DNA"/>
</dbReference>